<dbReference type="Proteomes" id="UP000436088">
    <property type="component" value="Unassembled WGS sequence"/>
</dbReference>
<organism evidence="2 3">
    <name type="scientific">Hibiscus syriacus</name>
    <name type="common">Rose of Sharon</name>
    <dbReference type="NCBI Taxonomy" id="106335"/>
    <lineage>
        <taxon>Eukaryota</taxon>
        <taxon>Viridiplantae</taxon>
        <taxon>Streptophyta</taxon>
        <taxon>Embryophyta</taxon>
        <taxon>Tracheophyta</taxon>
        <taxon>Spermatophyta</taxon>
        <taxon>Magnoliopsida</taxon>
        <taxon>eudicotyledons</taxon>
        <taxon>Gunneridae</taxon>
        <taxon>Pentapetalae</taxon>
        <taxon>rosids</taxon>
        <taxon>malvids</taxon>
        <taxon>Malvales</taxon>
        <taxon>Malvaceae</taxon>
        <taxon>Malvoideae</taxon>
        <taxon>Hibiscus</taxon>
    </lineage>
</organism>
<comment type="caution">
    <text evidence="2">The sequence shown here is derived from an EMBL/GenBank/DDBJ whole genome shotgun (WGS) entry which is preliminary data.</text>
</comment>
<keyword evidence="3" id="KW-1185">Reference proteome</keyword>
<evidence type="ECO:0000313" key="2">
    <source>
        <dbReference type="EMBL" id="KAE8734307.1"/>
    </source>
</evidence>
<accession>A0A6A3D0T5</accession>
<feature type="compositionally biased region" description="Basic residues" evidence="1">
    <location>
        <begin position="1"/>
        <end position="17"/>
    </location>
</feature>
<feature type="region of interest" description="Disordered" evidence="1">
    <location>
        <begin position="1"/>
        <end position="162"/>
    </location>
</feature>
<proteinExistence type="predicted"/>
<feature type="region of interest" description="Disordered" evidence="1">
    <location>
        <begin position="222"/>
        <end position="288"/>
    </location>
</feature>
<protein>
    <submittedName>
        <fullName evidence="2">p-glycoprotein 9 isoform 1</fullName>
    </submittedName>
</protein>
<feature type="compositionally biased region" description="Low complexity" evidence="1">
    <location>
        <begin position="124"/>
        <end position="138"/>
    </location>
</feature>
<reference evidence="2" key="1">
    <citation type="submission" date="2019-09" db="EMBL/GenBank/DDBJ databases">
        <title>Draft genome information of white flower Hibiscus syriacus.</title>
        <authorList>
            <person name="Kim Y.-M."/>
        </authorList>
    </citation>
    <scope>NUCLEOTIDE SEQUENCE [LARGE SCALE GENOMIC DNA]</scope>
    <source>
        <strain evidence="2">YM2019G1</strain>
    </source>
</reference>
<dbReference type="AlphaFoldDB" id="A0A6A3D0T5"/>
<feature type="compositionally biased region" description="Basic and acidic residues" evidence="1">
    <location>
        <begin position="61"/>
        <end position="110"/>
    </location>
</feature>
<evidence type="ECO:0000313" key="3">
    <source>
        <dbReference type="Proteomes" id="UP000436088"/>
    </source>
</evidence>
<dbReference type="OrthoDB" id="1930727at2759"/>
<feature type="compositionally biased region" description="Basic and acidic residues" evidence="1">
    <location>
        <begin position="267"/>
        <end position="277"/>
    </location>
</feature>
<feature type="compositionally biased region" description="Basic and acidic residues" evidence="1">
    <location>
        <begin position="26"/>
        <end position="40"/>
    </location>
</feature>
<evidence type="ECO:0000256" key="1">
    <source>
        <dbReference type="SAM" id="MobiDB-lite"/>
    </source>
</evidence>
<sequence>MPPGSKKRKAAKKKKKIGSSSTNNLRGHDDPKSQDERDSDASSYVSQDDRTHQHAFSQSEDEGKISKSHVTEVKHVEKTTKDAERTEKSGSDNVDFKIGKGLEPKNDIENTHVSIQHVKRDKSSSSSSSSSGKSSCSSSDDESQAFKMKSKEEASYDTLDKTTTVLSVVPKVTENVTFENGGSNSAGKTVAVDGSVKTALSMPEKTDISAKNSLPDAVESGLKASEENLLPSSNGISGIELEGAEGKNFSSSDIPTTESSDVAETNRTLEPDEHSEKQPLVASTPPPVQRTSCLGCCGLFEVLLVLGDN</sequence>
<dbReference type="PANTHER" id="PTHR37187">
    <property type="entry name" value="EXPRESSED PROTEIN"/>
    <property type="match status" value="1"/>
</dbReference>
<dbReference type="EMBL" id="VEPZ02000072">
    <property type="protein sequence ID" value="KAE8734307.1"/>
    <property type="molecule type" value="Genomic_DNA"/>
</dbReference>
<gene>
    <name evidence="2" type="ORF">F3Y22_tig00000773pilonHSYRG00133</name>
</gene>
<feature type="compositionally biased region" description="Polar residues" evidence="1">
    <location>
        <begin position="248"/>
        <end position="266"/>
    </location>
</feature>
<name>A0A6A3D0T5_HIBSY</name>
<dbReference type="PANTHER" id="PTHR37187:SF19">
    <property type="entry name" value="(RAPE) HYPOTHETICAL PROTEIN"/>
    <property type="match status" value="1"/>
</dbReference>
<feature type="compositionally biased region" description="Basic and acidic residues" evidence="1">
    <location>
        <begin position="149"/>
        <end position="160"/>
    </location>
</feature>